<accession>A0ACB8QLD2</accession>
<reference evidence="1" key="1">
    <citation type="submission" date="2021-02" db="EMBL/GenBank/DDBJ databases">
        <authorList>
            <consortium name="DOE Joint Genome Institute"/>
            <person name="Ahrendt S."/>
            <person name="Looney B.P."/>
            <person name="Miyauchi S."/>
            <person name="Morin E."/>
            <person name="Drula E."/>
            <person name="Courty P.E."/>
            <person name="Chicoki N."/>
            <person name="Fauchery L."/>
            <person name="Kohler A."/>
            <person name="Kuo A."/>
            <person name="Labutti K."/>
            <person name="Pangilinan J."/>
            <person name="Lipzen A."/>
            <person name="Riley R."/>
            <person name="Andreopoulos W."/>
            <person name="He G."/>
            <person name="Johnson J."/>
            <person name="Barry K.W."/>
            <person name="Grigoriev I.V."/>
            <person name="Nagy L."/>
            <person name="Hibbett D."/>
            <person name="Henrissat B."/>
            <person name="Matheny P.B."/>
            <person name="Labbe J."/>
            <person name="Martin F."/>
        </authorList>
    </citation>
    <scope>NUCLEOTIDE SEQUENCE</scope>
    <source>
        <strain evidence="1">EC-137</strain>
    </source>
</reference>
<name>A0ACB8QLD2_9AGAM</name>
<keyword evidence="2" id="KW-1185">Reference proteome</keyword>
<dbReference type="EMBL" id="MU273540">
    <property type="protein sequence ID" value="KAI0032636.1"/>
    <property type="molecule type" value="Genomic_DNA"/>
</dbReference>
<dbReference type="Proteomes" id="UP000814128">
    <property type="component" value="Unassembled WGS sequence"/>
</dbReference>
<evidence type="ECO:0000313" key="1">
    <source>
        <dbReference type="EMBL" id="KAI0032636.1"/>
    </source>
</evidence>
<protein>
    <submittedName>
        <fullName evidence="1">Potassium transporter</fullName>
    </submittedName>
</protein>
<organism evidence="1 2">
    <name type="scientific">Vararia minispora EC-137</name>
    <dbReference type="NCBI Taxonomy" id="1314806"/>
    <lineage>
        <taxon>Eukaryota</taxon>
        <taxon>Fungi</taxon>
        <taxon>Dikarya</taxon>
        <taxon>Basidiomycota</taxon>
        <taxon>Agaricomycotina</taxon>
        <taxon>Agaricomycetes</taxon>
        <taxon>Russulales</taxon>
        <taxon>Lachnocladiaceae</taxon>
        <taxon>Vararia</taxon>
    </lineage>
</organism>
<sequence length="682" mass="75501">MAVQRTGLALLVLSFQTLGIIYSDIGTSPLYVLNGIWSAAGPVPPKEDVIGGISAIVWSLTIIPLLKYAREGGTFALFQGLYPPVGFESAPTYDSMLADRRLVQCKRLLMIVQSLFGTSLTMADGVLTAAVSVTSAVGGIAVAVPSVSSDVIPISIAFLVVLFIAQPFGTNRLSFAFAPITFVWILLLACTGIYNITTYPGIFRAFDPSRAVAFFIRTKNYDYLAGILLAVTGCEALFANLGQFNALSIQISFAGFVYPSLVLAYLGQGSRLISDGPNIISNVFYTSIPGAQNGPLFWIMYVFAILATHTLHLNARVSISDLRSLRMRHTSDTIEGQVYIPAANWILMIGTIIMVAAFQNSLQLSNAYGFAVSTVMFTTTALVSLQVVFVKQRPIILAILLFLFFGFFDGLFWGASLRKVPMGAWVPLTIGCVLLLLMVFWNWAKGLEETFDSRSRRQLSDIIVGRTEEEETPEDDMEDARTLFCLASDGDEKGADEGRRELGRVPLLAVFHRMAHEKGVPHSYISFIRQWPALPTFAIFLTVHVLPVAHVTLEERYVVKKLYSFPGFYGATYYLGYREEFAVEIDELVKRIDAVEAQVDPAHARNIIPQLHDLARSHTHVVPYYEILAKEGGAGKIRAVVNYIRKLLIEDIYRRLRIMFPDTVNWIASPDRIIRIGITARL</sequence>
<comment type="caution">
    <text evidence="1">The sequence shown here is derived from an EMBL/GenBank/DDBJ whole genome shotgun (WGS) entry which is preliminary data.</text>
</comment>
<gene>
    <name evidence="1" type="ORF">K488DRAFT_78372</name>
</gene>
<proteinExistence type="predicted"/>
<evidence type="ECO:0000313" key="2">
    <source>
        <dbReference type="Proteomes" id="UP000814128"/>
    </source>
</evidence>
<reference evidence="1" key="2">
    <citation type="journal article" date="2022" name="New Phytol.">
        <title>Evolutionary transition to the ectomycorrhizal habit in the genomes of a hyperdiverse lineage of mushroom-forming fungi.</title>
        <authorList>
            <person name="Looney B."/>
            <person name="Miyauchi S."/>
            <person name="Morin E."/>
            <person name="Drula E."/>
            <person name="Courty P.E."/>
            <person name="Kohler A."/>
            <person name="Kuo A."/>
            <person name="LaButti K."/>
            <person name="Pangilinan J."/>
            <person name="Lipzen A."/>
            <person name="Riley R."/>
            <person name="Andreopoulos W."/>
            <person name="He G."/>
            <person name="Johnson J."/>
            <person name="Nolan M."/>
            <person name="Tritt A."/>
            <person name="Barry K.W."/>
            <person name="Grigoriev I.V."/>
            <person name="Nagy L.G."/>
            <person name="Hibbett D."/>
            <person name="Henrissat B."/>
            <person name="Matheny P.B."/>
            <person name="Labbe J."/>
            <person name="Martin F.M."/>
        </authorList>
    </citation>
    <scope>NUCLEOTIDE SEQUENCE</scope>
    <source>
        <strain evidence="1">EC-137</strain>
    </source>
</reference>